<keyword evidence="4" id="KW-1185">Reference proteome</keyword>
<comment type="caution">
    <text evidence="3">The sequence shown here is derived from an EMBL/GenBank/DDBJ whole genome shotgun (WGS) entry which is preliminary data.</text>
</comment>
<keyword evidence="1" id="KW-0175">Coiled coil</keyword>
<proteinExistence type="predicted"/>
<feature type="signal peptide" evidence="2">
    <location>
        <begin position="1"/>
        <end position="19"/>
    </location>
</feature>
<dbReference type="EMBL" id="JASHIF010000004">
    <property type="protein sequence ID" value="MDI9858778.1"/>
    <property type="molecule type" value="Genomic_DNA"/>
</dbReference>
<sequence>MKKLLILSILLFIGKSGFSQVFTGTLEVDRANKEGLYTTVSVDEKYVKESWAQELAKYGRVEDGRSGVYRITGANIPSVSSLPLMVVSKVFYDKGRTKIFVSFGFEDQVYINGGHSQYPQAEKFLNNFVDLITQQENVRIQQKALDDVTEKQKKFAKSGDRLVKSIEDNKKEKERLLKRIEENGVALEKLLSEVEQNKKDQIKIQEELANQQKKLEEARTKLPK</sequence>
<reference evidence="3 4" key="1">
    <citation type="submission" date="2023-05" db="EMBL/GenBank/DDBJ databases">
        <title>Novel species of genus Flectobacillus isolated from stream in China.</title>
        <authorList>
            <person name="Lu H."/>
        </authorList>
    </citation>
    <scope>NUCLEOTIDE SEQUENCE [LARGE SCALE GENOMIC DNA]</scope>
    <source>
        <strain evidence="3 4">KCTC 42575</strain>
    </source>
</reference>
<gene>
    <name evidence="3" type="ORF">QM524_06140</name>
</gene>
<evidence type="ECO:0000313" key="4">
    <source>
        <dbReference type="Proteomes" id="UP001236507"/>
    </source>
</evidence>
<protein>
    <submittedName>
        <fullName evidence="3">Uncharacterized protein</fullName>
    </submittedName>
</protein>
<organism evidence="3 4">
    <name type="scientific">Flectobacillus roseus</name>
    <dbReference type="NCBI Taxonomy" id="502259"/>
    <lineage>
        <taxon>Bacteria</taxon>
        <taxon>Pseudomonadati</taxon>
        <taxon>Bacteroidota</taxon>
        <taxon>Cytophagia</taxon>
        <taxon>Cytophagales</taxon>
        <taxon>Flectobacillaceae</taxon>
        <taxon>Flectobacillus</taxon>
    </lineage>
</organism>
<evidence type="ECO:0000313" key="3">
    <source>
        <dbReference type="EMBL" id="MDI9858778.1"/>
    </source>
</evidence>
<keyword evidence="2" id="KW-0732">Signal</keyword>
<name>A0ABT6Y6P3_9BACT</name>
<dbReference type="RefSeq" id="WP_095160841.1">
    <property type="nucleotide sequence ID" value="NZ_JASHIF010000004.1"/>
</dbReference>
<dbReference type="Proteomes" id="UP001236507">
    <property type="component" value="Unassembled WGS sequence"/>
</dbReference>
<feature type="chain" id="PRO_5047020430" evidence="2">
    <location>
        <begin position="20"/>
        <end position="224"/>
    </location>
</feature>
<evidence type="ECO:0000256" key="2">
    <source>
        <dbReference type="SAM" id="SignalP"/>
    </source>
</evidence>
<accession>A0ABT6Y6P3</accession>
<feature type="coiled-coil region" evidence="1">
    <location>
        <begin position="163"/>
        <end position="221"/>
    </location>
</feature>
<evidence type="ECO:0000256" key="1">
    <source>
        <dbReference type="SAM" id="Coils"/>
    </source>
</evidence>